<dbReference type="Proteomes" id="UP000678393">
    <property type="component" value="Unassembled WGS sequence"/>
</dbReference>
<feature type="compositionally biased region" description="Polar residues" evidence="1">
    <location>
        <begin position="1"/>
        <end position="25"/>
    </location>
</feature>
<comment type="caution">
    <text evidence="2">The sequence shown here is derived from an EMBL/GenBank/DDBJ whole genome shotgun (WGS) entry which is preliminary data.</text>
</comment>
<evidence type="ECO:0000256" key="1">
    <source>
        <dbReference type="SAM" id="MobiDB-lite"/>
    </source>
</evidence>
<reference evidence="2" key="1">
    <citation type="submission" date="2021-04" db="EMBL/GenBank/DDBJ databases">
        <authorList>
            <consortium name="Molecular Ecology Group"/>
        </authorList>
    </citation>
    <scope>NUCLEOTIDE SEQUENCE</scope>
</reference>
<name>A0A8S3ZF92_9EUPU</name>
<protein>
    <submittedName>
        <fullName evidence="2">Uncharacterized protein</fullName>
    </submittedName>
</protein>
<organism evidence="2 3">
    <name type="scientific">Candidula unifasciata</name>
    <dbReference type="NCBI Taxonomy" id="100452"/>
    <lineage>
        <taxon>Eukaryota</taxon>
        <taxon>Metazoa</taxon>
        <taxon>Spiralia</taxon>
        <taxon>Lophotrochozoa</taxon>
        <taxon>Mollusca</taxon>
        <taxon>Gastropoda</taxon>
        <taxon>Heterobranchia</taxon>
        <taxon>Euthyneura</taxon>
        <taxon>Panpulmonata</taxon>
        <taxon>Eupulmonata</taxon>
        <taxon>Stylommatophora</taxon>
        <taxon>Helicina</taxon>
        <taxon>Helicoidea</taxon>
        <taxon>Geomitridae</taxon>
        <taxon>Candidula</taxon>
    </lineage>
</organism>
<proteinExistence type="predicted"/>
<gene>
    <name evidence="2" type="ORF">CUNI_LOCUS12153</name>
</gene>
<dbReference type="EMBL" id="CAJHNH020002395">
    <property type="protein sequence ID" value="CAG5126595.1"/>
    <property type="molecule type" value="Genomic_DNA"/>
</dbReference>
<feature type="region of interest" description="Disordered" evidence="1">
    <location>
        <begin position="1"/>
        <end position="34"/>
    </location>
</feature>
<accession>A0A8S3ZF92</accession>
<feature type="non-terminal residue" evidence="2">
    <location>
        <position position="1"/>
    </location>
</feature>
<evidence type="ECO:0000313" key="2">
    <source>
        <dbReference type="EMBL" id="CAG5126595.1"/>
    </source>
</evidence>
<dbReference type="AlphaFoldDB" id="A0A8S3ZF92"/>
<sequence>RIQPQTDSLGNPDQNKWPFTNNKSGRQPRVSRGSHVQRLVYRSGDQAAAPLQEFNPAVYGINANEFVSGANSEAEHK</sequence>
<evidence type="ECO:0000313" key="3">
    <source>
        <dbReference type="Proteomes" id="UP000678393"/>
    </source>
</evidence>
<keyword evidence="3" id="KW-1185">Reference proteome</keyword>